<evidence type="ECO:0000313" key="3">
    <source>
        <dbReference type="Proteomes" id="UP000249203"/>
    </source>
</evidence>
<dbReference type="RefSeq" id="WP_111568128.1">
    <property type="nucleotide sequence ID" value="NZ_PIPK01000001.1"/>
</dbReference>
<evidence type="ECO:0000313" key="1">
    <source>
        <dbReference type="EMBL" id="RAK01649.1"/>
    </source>
</evidence>
<dbReference type="EMBL" id="PIPK01000001">
    <property type="protein sequence ID" value="RUO28473.1"/>
    <property type="molecule type" value="Genomic_DNA"/>
</dbReference>
<evidence type="ECO:0000313" key="4">
    <source>
        <dbReference type="Proteomes" id="UP000287865"/>
    </source>
</evidence>
<sequence>MGKENLIELRVPGRSVALANRLLHSLRESHLVDAGFTQKDINDFGDFFTEVRCQAETHELYFDEEEEDQSDET</sequence>
<dbReference type="Proteomes" id="UP000249203">
    <property type="component" value="Unassembled WGS sequence"/>
</dbReference>
<comment type="caution">
    <text evidence="1">The sequence shown here is derived from an EMBL/GenBank/DDBJ whole genome shotgun (WGS) entry which is preliminary data.</text>
</comment>
<dbReference type="AlphaFoldDB" id="A0A327X4S9"/>
<evidence type="ECO:0000313" key="2">
    <source>
        <dbReference type="EMBL" id="RUO28473.1"/>
    </source>
</evidence>
<organism evidence="1 3">
    <name type="scientific">Aliidiomarina maris</name>
    <dbReference type="NCBI Taxonomy" id="531312"/>
    <lineage>
        <taxon>Bacteria</taxon>
        <taxon>Pseudomonadati</taxon>
        <taxon>Pseudomonadota</taxon>
        <taxon>Gammaproteobacteria</taxon>
        <taxon>Alteromonadales</taxon>
        <taxon>Idiomarinaceae</taxon>
        <taxon>Aliidiomarina</taxon>
    </lineage>
</organism>
<dbReference type="EMBL" id="QLMD01000001">
    <property type="protein sequence ID" value="RAK01649.1"/>
    <property type="molecule type" value="Genomic_DNA"/>
</dbReference>
<dbReference type="Proteomes" id="UP000287865">
    <property type="component" value="Unassembled WGS sequence"/>
</dbReference>
<reference evidence="1 3" key="2">
    <citation type="submission" date="2018-06" db="EMBL/GenBank/DDBJ databases">
        <title>Genomic Encyclopedia of Type Strains, Phase III (KMG-III): the genomes of soil and plant-associated and newly described type strains.</title>
        <authorList>
            <person name="Whitman W."/>
        </authorList>
    </citation>
    <scope>NUCLEOTIDE SEQUENCE [LARGE SCALE GENOMIC DNA]</scope>
    <source>
        <strain evidence="1 3">CGMCC 1.15366</strain>
    </source>
</reference>
<accession>A0A327X4S9</accession>
<reference evidence="2 4" key="1">
    <citation type="journal article" date="2018" name="Front. Microbiol.">
        <title>Genome-Based Analysis Reveals the Taxonomy and Diversity of the Family Idiomarinaceae.</title>
        <authorList>
            <person name="Liu Y."/>
            <person name="Lai Q."/>
            <person name="Shao Z."/>
        </authorList>
    </citation>
    <scope>NUCLEOTIDE SEQUENCE [LARGE SCALE GENOMIC DNA]</scope>
    <source>
        <strain evidence="2 4">CF12-14</strain>
    </source>
</reference>
<name>A0A327X4S9_9GAMM</name>
<proteinExistence type="predicted"/>
<keyword evidence="4" id="KW-1185">Reference proteome</keyword>
<gene>
    <name evidence="1" type="ORF">B0I24_101272</name>
    <name evidence="2" type="ORF">CWE07_01300</name>
</gene>
<protein>
    <submittedName>
        <fullName evidence="1">Uncharacterized protein</fullName>
    </submittedName>
</protein>